<organism evidence="2">
    <name type="scientific">Gibberella zeae</name>
    <name type="common">Wheat head blight fungus</name>
    <name type="synonym">Fusarium graminearum</name>
    <dbReference type="NCBI Taxonomy" id="5518"/>
    <lineage>
        <taxon>Eukaryota</taxon>
        <taxon>Fungi</taxon>
        <taxon>Dikarya</taxon>
        <taxon>Ascomycota</taxon>
        <taxon>Pezizomycotina</taxon>
        <taxon>Sordariomycetes</taxon>
        <taxon>Hypocreomycetidae</taxon>
        <taxon>Hypocreales</taxon>
        <taxon>Nectriaceae</taxon>
        <taxon>Fusarium</taxon>
    </lineage>
</organism>
<feature type="compositionally biased region" description="Basic and acidic residues" evidence="1">
    <location>
        <begin position="566"/>
        <end position="575"/>
    </location>
</feature>
<dbReference type="InterPro" id="IPR011042">
    <property type="entry name" value="6-blade_b-propeller_TolB-like"/>
</dbReference>
<sequence>MPSSKSSIAGPKTLALSALAIGLGVLVARPINRFTTVLGVFRQPANTIVKDGDFVTIADTMLCEDLHLHKSSGLLYTACEDSYESRFSWFPGLGVLHDPLTASKSRGSIHVIDPKTFKSKRLEFQGFAGPFTTHGIDVISDPEDDSSVYIFAINHLPHPEYLQHVVDGQSYDKYPGNKAASQIEIFHHKIGSPSVRYVRSVSHPLIQTPNDIVARSPDSLYVTNDHHYREGILRQIEDVYYGGKWSTTIFVKITDATSQDATAGLNASVALTGLHNNNGLGHGRTPNEIAIGSAASGDIHLATVHSNNSLQVLETIDFDTAVDNPSWYSDPFSSVNGDSSGYISAGLSKAGDLAKSVGVATGTEPVMVWLAQPKNGKWEKKLLFEDDGKRLRSAATAVLIGIDPKLEGAFSITTALVASGGIATLTFFDIPELQSQPASRSLPAVRWLFSRGSHVFPSASIISTIGFIYSASVDNGSFSSLYSLSNNTSKANGFLLAAALSFGIAPFTQLMIPTNFALIRENNKLGGARSKKAAAESDASADRTALDSVKGSGEGVEFTDLSGPQERTRDDSNQEQDEKVYKLLEKFRWLNLVRAVLIGAGGVVVHKVFDSEFTFMRYQENISTRCQDELNVKRTAYWCHSGPLIDVSKALPAKFYEFEKQVLTGSIQNLLIPFLAHINNLLIAKGFRHYFLTIRASAPTHEFDRPRWHTDELFFADAPNGALPGTRLGLKSISDKYAHNNGTNWKICTTLLGPSTLFIPPNHQSEARKRQDSARMNASTDHECLSIRCVGCAAAADAAREELATTLGPFGAEAAALAECAVFKVGRDFGAVHSEPCMSECSSGRVFVNVVPGTEKELGQLMGKWGMEFPRQWWVGGW</sequence>
<proteinExistence type="predicted"/>
<dbReference type="InterPro" id="IPR051288">
    <property type="entry name" value="Serum_paraoxonase/arylesterase"/>
</dbReference>
<dbReference type="AlphaFoldDB" id="A0A4E9E0I8"/>
<gene>
    <name evidence="2" type="ORF">FUG_LOCUS402514</name>
</gene>
<reference evidence="2" key="1">
    <citation type="submission" date="2019-04" db="EMBL/GenBank/DDBJ databases">
        <authorList>
            <person name="Melise S."/>
            <person name="Noan J."/>
            <person name="Okalmin O."/>
        </authorList>
    </citation>
    <scope>NUCLEOTIDE SEQUENCE</scope>
    <source>
        <strain evidence="2">FN9</strain>
    </source>
</reference>
<dbReference type="PANTHER" id="PTHR11799:SF12">
    <property type="entry name" value="PARAOXONASE-RELATED"/>
    <property type="match status" value="1"/>
</dbReference>
<dbReference type="PANTHER" id="PTHR11799">
    <property type="entry name" value="PARAOXONASE"/>
    <property type="match status" value="1"/>
</dbReference>
<evidence type="ECO:0000313" key="2">
    <source>
        <dbReference type="EMBL" id="VIO60510.1"/>
    </source>
</evidence>
<dbReference type="InterPro" id="IPR013901">
    <property type="entry name" value="Anthrone_oxy"/>
</dbReference>
<dbReference type="Pfam" id="PF08592">
    <property type="entry name" value="Anthrone_oxy"/>
    <property type="match status" value="1"/>
</dbReference>
<name>A0A4E9E0I8_GIBZA</name>
<dbReference type="SUPFAM" id="SSF63829">
    <property type="entry name" value="Calcium-dependent phosphotriesterase"/>
    <property type="match status" value="1"/>
</dbReference>
<dbReference type="Gene3D" id="2.120.10.30">
    <property type="entry name" value="TolB, C-terminal domain"/>
    <property type="match status" value="1"/>
</dbReference>
<protein>
    <submittedName>
        <fullName evidence="2">Uncharacterized protein</fullName>
    </submittedName>
</protein>
<dbReference type="EMBL" id="CAAKMV010000145">
    <property type="protein sequence ID" value="VIO60510.1"/>
    <property type="molecule type" value="Genomic_DNA"/>
</dbReference>
<accession>A0A4E9E0I8</accession>
<evidence type="ECO:0000256" key="1">
    <source>
        <dbReference type="SAM" id="MobiDB-lite"/>
    </source>
</evidence>
<feature type="region of interest" description="Disordered" evidence="1">
    <location>
        <begin position="530"/>
        <end position="575"/>
    </location>
</feature>